<dbReference type="InterPro" id="IPR000515">
    <property type="entry name" value="MetI-like"/>
</dbReference>
<dbReference type="InterPro" id="IPR035906">
    <property type="entry name" value="MetI-like_sf"/>
</dbReference>
<reference evidence="9 10" key="1">
    <citation type="journal article" date="2013" name="Genome Announc.">
        <title>Draft Genome Sequence of the Cellulolytic, Mesophilic, Anaerobic Bacterium Clostridium termitidis Strain CT1112 (DSM 5398).</title>
        <authorList>
            <person name="Lal S."/>
            <person name="Ramachandran U."/>
            <person name="Zhang X."/>
            <person name="Munir R."/>
            <person name="Sparling R."/>
            <person name="Levin D.B."/>
        </authorList>
    </citation>
    <scope>NUCLEOTIDE SEQUENCE [LARGE SCALE GENOMIC DNA]</scope>
    <source>
        <strain evidence="9 10">CT1112</strain>
    </source>
</reference>
<dbReference type="EMBL" id="AORV01000065">
    <property type="protein sequence ID" value="EMS69482.1"/>
    <property type="molecule type" value="Genomic_DNA"/>
</dbReference>
<evidence type="ECO:0000256" key="4">
    <source>
        <dbReference type="ARBA" id="ARBA00022692"/>
    </source>
</evidence>
<evidence type="ECO:0000256" key="7">
    <source>
        <dbReference type="SAM" id="Phobius"/>
    </source>
</evidence>
<protein>
    <submittedName>
        <fullName evidence="9">ABC-type sugar transport system, permease component</fullName>
    </submittedName>
</protein>
<feature type="transmembrane region" description="Helical" evidence="7">
    <location>
        <begin position="183"/>
        <end position="208"/>
    </location>
</feature>
<evidence type="ECO:0000256" key="5">
    <source>
        <dbReference type="ARBA" id="ARBA00022989"/>
    </source>
</evidence>
<dbReference type="Proteomes" id="UP000014155">
    <property type="component" value="Unassembled WGS sequence"/>
</dbReference>
<organism evidence="9 10">
    <name type="scientific">Ruminiclostridium cellobioparum subsp. termitidis CT1112</name>
    <dbReference type="NCBI Taxonomy" id="1195236"/>
    <lineage>
        <taxon>Bacteria</taxon>
        <taxon>Bacillati</taxon>
        <taxon>Bacillota</taxon>
        <taxon>Clostridia</taxon>
        <taxon>Eubacteriales</taxon>
        <taxon>Oscillospiraceae</taxon>
        <taxon>Ruminiclostridium</taxon>
    </lineage>
</organism>
<sequence length="293" mass="33196">MAIQRSKGYSMFKAFNFIFMLIVVFVTLFPFLYMFAMSFSSNTAILQGKVFFLPVEFTIKPYLRILEQKDFWTGYRNTVLYTVTGTAVGLFMTTICAYPLSKKRLLGRGLLLKLIVFTMYFGGGLIPTYLLVNSLHMTDKIWALIIPGAISPYNMLIMKTFFEGIPQSLEEAAAIDGLNELGILIKIVMPLSKPILATISLFVAVWFWNDWFYPLIYINNNIRYPVTLFLRNVIMGSQMAAKNGQVMDSGASVVMPQSLQAATVMLVTIPILLVYPFIQKYFVQGMMIGSIKE</sequence>
<feature type="transmembrane region" description="Helical" evidence="7">
    <location>
        <begin position="79"/>
        <end position="98"/>
    </location>
</feature>
<name>S0FFQ7_RUMCE</name>
<comment type="caution">
    <text evidence="9">The sequence shown here is derived from an EMBL/GenBank/DDBJ whole genome shotgun (WGS) entry which is preliminary data.</text>
</comment>
<evidence type="ECO:0000313" key="9">
    <source>
        <dbReference type="EMBL" id="EMS69482.1"/>
    </source>
</evidence>
<feature type="domain" description="ABC transmembrane type-1" evidence="8">
    <location>
        <begin position="75"/>
        <end position="278"/>
    </location>
</feature>
<keyword evidence="10" id="KW-1185">Reference proteome</keyword>
<evidence type="ECO:0000256" key="6">
    <source>
        <dbReference type="ARBA" id="ARBA00023136"/>
    </source>
</evidence>
<keyword evidence="4 7" id="KW-0812">Transmembrane</keyword>
<gene>
    <name evidence="9" type="ORF">CTER_4530</name>
</gene>
<dbReference type="RefSeq" id="WP_004629658.1">
    <property type="nucleotide sequence ID" value="NZ_AORV01000065.1"/>
</dbReference>
<feature type="transmembrane region" description="Helical" evidence="7">
    <location>
        <begin position="110"/>
        <end position="129"/>
    </location>
</feature>
<dbReference type="SUPFAM" id="SSF161098">
    <property type="entry name" value="MetI-like"/>
    <property type="match status" value="1"/>
</dbReference>
<evidence type="ECO:0000256" key="3">
    <source>
        <dbReference type="ARBA" id="ARBA00022475"/>
    </source>
</evidence>
<comment type="subcellular location">
    <subcellularLocation>
        <location evidence="1">Cell membrane</location>
        <topology evidence="1">Multi-pass membrane protein</topology>
    </subcellularLocation>
</comment>
<dbReference type="PROSITE" id="PS50928">
    <property type="entry name" value="ABC_TM1"/>
    <property type="match status" value="1"/>
</dbReference>
<keyword evidence="2" id="KW-0813">Transport</keyword>
<keyword evidence="9" id="KW-0762">Sugar transport</keyword>
<dbReference type="STRING" id="1195236.CTER_4530"/>
<feature type="transmembrane region" description="Helical" evidence="7">
    <location>
        <begin position="259"/>
        <end position="278"/>
    </location>
</feature>
<evidence type="ECO:0000256" key="2">
    <source>
        <dbReference type="ARBA" id="ARBA00022448"/>
    </source>
</evidence>
<dbReference type="Gene3D" id="1.10.3720.10">
    <property type="entry name" value="MetI-like"/>
    <property type="match status" value="1"/>
</dbReference>
<keyword evidence="6 7" id="KW-0472">Membrane</keyword>
<dbReference type="CDD" id="cd06261">
    <property type="entry name" value="TM_PBP2"/>
    <property type="match status" value="1"/>
</dbReference>
<feature type="transmembrane region" description="Helical" evidence="7">
    <location>
        <begin position="141"/>
        <end position="162"/>
    </location>
</feature>
<evidence type="ECO:0000259" key="8">
    <source>
        <dbReference type="PROSITE" id="PS50928"/>
    </source>
</evidence>
<dbReference type="PANTHER" id="PTHR43744">
    <property type="entry name" value="ABC TRANSPORTER PERMEASE PROTEIN MG189-RELATED-RELATED"/>
    <property type="match status" value="1"/>
</dbReference>
<evidence type="ECO:0000313" key="10">
    <source>
        <dbReference type="Proteomes" id="UP000014155"/>
    </source>
</evidence>
<proteinExistence type="predicted"/>
<dbReference type="PANTHER" id="PTHR43744:SF9">
    <property type="entry name" value="POLYGALACTURONAN_RHAMNOGALACTURONAN TRANSPORT SYSTEM PERMEASE PROTEIN YTCP"/>
    <property type="match status" value="1"/>
</dbReference>
<dbReference type="PATRIC" id="fig|1195236.3.peg.4712"/>
<dbReference type="eggNOG" id="COG0395">
    <property type="taxonomic scope" value="Bacteria"/>
</dbReference>
<keyword evidence="3" id="KW-1003">Cell membrane</keyword>
<keyword evidence="5 7" id="KW-1133">Transmembrane helix</keyword>
<dbReference type="GO" id="GO:0005886">
    <property type="term" value="C:plasma membrane"/>
    <property type="evidence" value="ECO:0007669"/>
    <property type="project" value="UniProtKB-SubCell"/>
</dbReference>
<feature type="transmembrane region" description="Helical" evidence="7">
    <location>
        <begin position="12"/>
        <end position="36"/>
    </location>
</feature>
<evidence type="ECO:0000256" key="1">
    <source>
        <dbReference type="ARBA" id="ARBA00004651"/>
    </source>
</evidence>
<dbReference type="GO" id="GO:0055085">
    <property type="term" value="P:transmembrane transport"/>
    <property type="evidence" value="ECO:0007669"/>
    <property type="project" value="InterPro"/>
</dbReference>
<dbReference type="AlphaFoldDB" id="S0FFQ7"/>
<accession>S0FFQ7</accession>